<keyword evidence="2" id="KW-1185">Reference proteome</keyword>
<evidence type="ECO:0000313" key="2">
    <source>
        <dbReference type="Proteomes" id="UP000244336"/>
    </source>
</evidence>
<reference evidence="1 2" key="1">
    <citation type="submission" date="2018-04" db="EMBL/GenBank/DDBJ databases">
        <title>WGS assembly of Panicum hallii var. hallii HAL2.</title>
        <authorList>
            <person name="Lovell J."/>
            <person name="Jenkins J."/>
            <person name="Lowry D."/>
            <person name="Mamidi S."/>
            <person name="Sreedasyam A."/>
            <person name="Weng X."/>
            <person name="Barry K."/>
            <person name="Bonette J."/>
            <person name="Campitelli B."/>
            <person name="Daum C."/>
            <person name="Gordon S."/>
            <person name="Gould B."/>
            <person name="Lipzen A."/>
            <person name="MacQueen A."/>
            <person name="Palacio-Mejia J."/>
            <person name="Plott C."/>
            <person name="Shakirov E."/>
            <person name="Shu S."/>
            <person name="Yoshinaga Y."/>
            <person name="Zane M."/>
            <person name="Rokhsar D."/>
            <person name="Grimwood J."/>
            <person name="Schmutz J."/>
            <person name="Juenger T."/>
        </authorList>
    </citation>
    <scope>NUCLEOTIDE SEQUENCE [LARGE SCALE GENOMIC DNA]</scope>
    <source>
        <strain evidence="2">cv. HAL2</strain>
    </source>
</reference>
<dbReference type="AlphaFoldDB" id="A0A2T7DQT1"/>
<protein>
    <submittedName>
        <fullName evidence="1">Uncharacterized protein</fullName>
    </submittedName>
</protein>
<organism evidence="1 2">
    <name type="scientific">Panicum hallii var. hallii</name>
    <dbReference type="NCBI Taxonomy" id="1504633"/>
    <lineage>
        <taxon>Eukaryota</taxon>
        <taxon>Viridiplantae</taxon>
        <taxon>Streptophyta</taxon>
        <taxon>Embryophyta</taxon>
        <taxon>Tracheophyta</taxon>
        <taxon>Spermatophyta</taxon>
        <taxon>Magnoliopsida</taxon>
        <taxon>Liliopsida</taxon>
        <taxon>Poales</taxon>
        <taxon>Poaceae</taxon>
        <taxon>PACMAD clade</taxon>
        <taxon>Panicoideae</taxon>
        <taxon>Panicodae</taxon>
        <taxon>Paniceae</taxon>
        <taxon>Panicinae</taxon>
        <taxon>Panicum</taxon>
        <taxon>Panicum sect. Panicum</taxon>
    </lineage>
</organism>
<dbReference type="EMBL" id="CM009753">
    <property type="protein sequence ID" value="PUZ57921.1"/>
    <property type="molecule type" value="Genomic_DNA"/>
</dbReference>
<sequence>MEGEEKRCCRRPLSCPPRRRPSDLPATVAIRRRLAIRRLMARWRQRVNDGYVAPYVQSLYGCLHPSGPRPRRRPRPIRPHLGVEVAWPYASAACGCLVGVGVPAAVPAPRESPHDASVAAVSLSGS</sequence>
<name>A0A2T7DQT1_9POAL</name>
<evidence type="ECO:0000313" key="1">
    <source>
        <dbReference type="EMBL" id="PUZ57921.1"/>
    </source>
</evidence>
<accession>A0A2T7DQT1</accession>
<dbReference type="Proteomes" id="UP000244336">
    <property type="component" value="Chromosome 5"/>
</dbReference>
<proteinExistence type="predicted"/>
<gene>
    <name evidence="1" type="ORF">GQ55_5G468100</name>
</gene>
<dbReference type="Gramene" id="PUZ57921">
    <property type="protein sequence ID" value="PUZ57921"/>
    <property type="gene ID" value="GQ55_5G468100"/>
</dbReference>